<keyword evidence="5" id="KW-0255">Endonuclease</keyword>
<protein>
    <submittedName>
        <fullName evidence="9">YbeY metalloendoribonuclease</fullName>
    </submittedName>
</protein>
<evidence type="ECO:0000256" key="1">
    <source>
        <dbReference type="ARBA" id="ARBA00001947"/>
    </source>
</evidence>
<dbReference type="GO" id="GO:0004519">
    <property type="term" value="F:endonuclease activity"/>
    <property type="evidence" value="ECO:0007669"/>
    <property type="project" value="UniProtKB-KW"/>
</dbReference>
<dbReference type="InterPro" id="IPR023091">
    <property type="entry name" value="MetalPrtase_cat_dom_sf_prd"/>
</dbReference>
<keyword evidence="6" id="KW-0378">Hydrolase</keyword>
<dbReference type="Proteomes" id="UP000265160">
    <property type="component" value="LG16"/>
</dbReference>
<dbReference type="PROSITE" id="PS01306">
    <property type="entry name" value="UPF0054"/>
    <property type="match status" value="1"/>
</dbReference>
<evidence type="ECO:0000256" key="7">
    <source>
        <dbReference type="ARBA" id="ARBA00022833"/>
    </source>
</evidence>
<dbReference type="NCBIfam" id="TIGR00043">
    <property type="entry name" value="rRNA maturation RNase YbeY"/>
    <property type="match status" value="1"/>
</dbReference>
<comment type="similarity">
    <text evidence="2">Belongs to the endoribonuclease YbeY family.</text>
</comment>
<proteinExistence type="inferred from homology"/>
<keyword evidence="4" id="KW-0479">Metal-binding</keyword>
<dbReference type="Gene3D" id="3.40.390.30">
    <property type="entry name" value="Metalloproteases ('zincins'), catalytic domain"/>
    <property type="match status" value="1"/>
</dbReference>
<dbReference type="SUPFAM" id="SSF55486">
    <property type="entry name" value="Metalloproteases ('zincins'), catalytic domain"/>
    <property type="match status" value="1"/>
</dbReference>
<dbReference type="GO" id="GO:0006364">
    <property type="term" value="P:rRNA processing"/>
    <property type="evidence" value="ECO:0007669"/>
    <property type="project" value="InterPro"/>
</dbReference>
<dbReference type="GO" id="GO:0004222">
    <property type="term" value="F:metalloendopeptidase activity"/>
    <property type="evidence" value="ECO:0007669"/>
    <property type="project" value="InterPro"/>
</dbReference>
<dbReference type="HAMAP" id="MF_00009">
    <property type="entry name" value="Endoribonucl_YbeY"/>
    <property type="match status" value="1"/>
</dbReference>
<reference evidence="9" key="2">
    <citation type="submission" date="2025-08" db="UniProtKB">
        <authorList>
            <consortium name="Ensembl"/>
        </authorList>
    </citation>
    <scope>IDENTIFICATION</scope>
</reference>
<evidence type="ECO:0000256" key="3">
    <source>
        <dbReference type="ARBA" id="ARBA00022722"/>
    </source>
</evidence>
<organism evidence="9 10">
    <name type="scientific">Maylandia zebra</name>
    <name type="common">zebra mbuna</name>
    <dbReference type="NCBI Taxonomy" id="106582"/>
    <lineage>
        <taxon>Eukaryota</taxon>
        <taxon>Metazoa</taxon>
        <taxon>Chordata</taxon>
        <taxon>Craniata</taxon>
        <taxon>Vertebrata</taxon>
        <taxon>Euteleostomi</taxon>
        <taxon>Actinopterygii</taxon>
        <taxon>Neopterygii</taxon>
        <taxon>Teleostei</taxon>
        <taxon>Neoteleostei</taxon>
        <taxon>Acanthomorphata</taxon>
        <taxon>Ovalentaria</taxon>
        <taxon>Cichlomorphae</taxon>
        <taxon>Cichliformes</taxon>
        <taxon>Cichlidae</taxon>
        <taxon>African cichlids</taxon>
        <taxon>Pseudocrenilabrinae</taxon>
        <taxon>Haplochromini</taxon>
        <taxon>Maylandia</taxon>
        <taxon>Maylandia zebra complex</taxon>
    </lineage>
</organism>
<dbReference type="GO" id="GO:0046872">
    <property type="term" value="F:metal ion binding"/>
    <property type="evidence" value="ECO:0007669"/>
    <property type="project" value="UniProtKB-KW"/>
</dbReference>
<dbReference type="PANTHER" id="PTHR46986:SF1">
    <property type="entry name" value="ENDORIBONUCLEASE YBEY, CHLOROPLASTIC"/>
    <property type="match status" value="1"/>
</dbReference>
<sequence>MGVVLRNLQKVVPLRRARLRRDVVTLRHILGIQKFDLGIICVDNQKMQQINHIYRKKNTPTDVLSFPFYEDLRPGKLPCPLHRDELNLGDIFLGVEFVMKQCQEESLDLHGALTVVTAHGICHLLGYRHETEEEWTEMQQRENYILSEYSRLTGRHLDPLMKRCSQDRFSASASVYSMSSTSSLPESSSEQSRSGRELLNSVE</sequence>
<evidence type="ECO:0000256" key="5">
    <source>
        <dbReference type="ARBA" id="ARBA00022759"/>
    </source>
</evidence>
<dbReference type="STRING" id="106582.ENSMZEP00005019183"/>
<keyword evidence="3" id="KW-0540">Nuclease</keyword>
<feature type="region of interest" description="Disordered" evidence="8">
    <location>
        <begin position="179"/>
        <end position="203"/>
    </location>
</feature>
<evidence type="ECO:0000256" key="2">
    <source>
        <dbReference type="ARBA" id="ARBA00010875"/>
    </source>
</evidence>
<feature type="compositionally biased region" description="Low complexity" evidence="8">
    <location>
        <begin position="179"/>
        <end position="192"/>
    </location>
</feature>
<dbReference type="GeneTree" id="ENSGT00950000183170"/>
<comment type="cofactor">
    <cofactor evidence="1">
        <name>Zn(2+)</name>
        <dbReference type="ChEBI" id="CHEBI:29105"/>
    </cofactor>
</comment>
<reference evidence="9 10" key="1">
    <citation type="journal article" date="2014" name="Nature">
        <title>The genomic substrate for adaptive radiation in African cichlid fish.</title>
        <authorList>
            <person name="Brawand D."/>
            <person name="Wagner C.E."/>
            <person name="Li Y.I."/>
            <person name="Malinsky M."/>
            <person name="Keller I."/>
            <person name="Fan S."/>
            <person name="Simakov O."/>
            <person name="Ng A.Y."/>
            <person name="Lim Z.W."/>
            <person name="Bezault E."/>
            <person name="Turner-Maier J."/>
            <person name="Johnson J."/>
            <person name="Alcazar R."/>
            <person name="Noh H.J."/>
            <person name="Russell P."/>
            <person name="Aken B."/>
            <person name="Alfoldi J."/>
            <person name="Amemiya C."/>
            <person name="Azzouzi N."/>
            <person name="Baroiller J.F."/>
            <person name="Barloy-Hubler F."/>
            <person name="Berlin A."/>
            <person name="Bloomquist R."/>
            <person name="Carleton K.L."/>
            <person name="Conte M.A."/>
            <person name="D'Cotta H."/>
            <person name="Eshel O."/>
            <person name="Gaffney L."/>
            <person name="Galibert F."/>
            <person name="Gante H.F."/>
            <person name="Gnerre S."/>
            <person name="Greuter L."/>
            <person name="Guyon R."/>
            <person name="Haddad N.S."/>
            <person name="Haerty W."/>
            <person name="Harris R.M."/>
            <person name="Hofmann H.A."/>
            <person name="Hourlier T."/>
            <person name="Hulata G."/>
            <person name="Jaffe D.B."/>
            <person name="Lara M."/>
            <person name="Lee A.P."/>
            <person name="MacCallum I."/>
            <person name="Mwaiko S."/>
            <person name="Nikaido M."/>
            <person name="Nishihara H."/>
            <person name="Ozouf-Costaz C."/>
            <person name="Penman D.J."/>
            <person name="Przybylski D."/>
            <person name="Rakotomanga M."/>
            <person name="Renn S.C.P."/>
            <person name="Ribeiro F.J."/>
            <person name="Ron M."/>
            <person name="Salzburger W."/>
            <person name="Sanchez-Pulido L."/>
            <person name="Santos M.E."/>
            <person name="Searle S."/>
            <person name="Sharpe T."/>
            <person name="Swofford R."/>
            <person name="Tan F.J."/>
            <person name="Williams L."/>
            <person name="Young S."/>
            <person name="Yin S."/>
            <person name="Okada N."/>
            <person name="Kocher T.D."/>
            <person name="Miska E.A."/>
            <person name="Lander E.S."/>
            <person name="Venkatesh B."/>
            <person name="Fernald R.D."/>
            <person name="Meyer A."/>
            <person name="Ponting C.P."/>
            <person name="Streelman J.T."/>
            <person name="Lindblad-Toh K."/>
            <person name="Seehausen O."/>
            <person name="Di Palma F."/>
        </authorList>
    </citation>
    <scope>NUCLEOTIDE SEQUENCE</scope>
</reference>
<accession>A0A3P9CA67</accession>
<dbReference type="Ensembl" id="ENSMZET00005019802.1">
    <property type="protein sequence ID" value="ENSMZEP00005019183.1"/>
    <property type="gene ID" value="ENSMZEG00005014396.1"/>
</dbReference>
<reference evidence="9" key="3">
    <citation type="submission" date="2025-09" db="UniProtKB">
        <authorList>
            <consortium name="Ensembl"/>
        </authorList>
    </citation>
    <scope>IDENTIFICATION</scope>
</reference>
<name>A0A3P9CA67_9CICH</name>
<evidence type="ECO:0000256" key="4">
    <source>
        <dbReference type="ARBA" id="ARBA00022723"/>
    </source>
</evidence>
<evidence type="ECO:0000256" key="6">
    <source>
        <dbReference type="ARBA" id="ARBA00022801"/>
    </source>
</evidence>
<evidence type="ECO:0000256" key="8">
    <source>
        <dbReference type="SAM" id="MobiDB-lite"/>
    </source>
</evidence>
<keyword evidence="7" id="KW-0862">Zinc</keyword>
<evidence type="ECO:0000313" key="9">
    <source>
        <dbReference type="Ensembl" id="ENSMZEP00005019183.1"/>
    </source>
</evidence>
<keyword evidence="10" id="KW-1185">Reference proteome</keyword>
<dbReference type="Pfam" id="PF02130">
    <property type="entry name" value="YbeY"/>
    <property type="match status" value="1"/>
</dbReference>
<dbReference type="InterPro" id="IPR002036">
    <property type="entry name" value="YbeY"/>
</dbReference>
<dbReference type="InterPro" id="IPR020549">
    <property type="entry name" value="YbeY_CS"/>
</dbReference>
<evidence type="ECO:0000313" key="10">
    <source>
        <dbReference type="Proteomes" id="UP000265160"/>
    </source>
</evidence>
<dbReference type="AlphaFoldDB" id="A0A3P9CA67"/>
<dbReference type="PANTHER" id="PTHR46986">
    <property type="entry name" value="ENDORIBONUCLEASE YBEY, CHLOROPLASTIC"/>
    <property type="match status" value="1"/>
</dbReference>